<keyword evidence="2 10" id="KW-0813">Transport</keyword>
<dbReference type="GO" id="GO:0015344">
    <property type="term" value="F:siderophore uptake transmembrane transporter activity"/>
    <property type="evidence" value="ECO:0007669"/>
    <property type="project" value="TreeGrafter"/>
</dbReference>
<dbReference type="GO" id="GO:0009279">
    <property type="term" value="C:cell outer membrane"/>
    <property type="evidence" value="ECO:0007669"/>
    <property type="project" value="UniProtKB-SubCell"/>
</dbReference>
<evidence type="ECO:0000256" key="2">
    <source>
        <dbReference type="ARBA" id="ARBA00022448"/>
    </source>
</evidence>
<dbReference type="EMBL" id="DTGT01000171">
    <property type="protein sequence ID" value="HGH60738.1"/>
    <property type="molecule type" value="Genomic_DNA"/>
</dbReference>
<dbReference type="Pfam" id="PF07715">
    <property type="entry name" value="Plug"/>
    <property type="match status" value="1"/>
</dbReference>
<evidence type="ECO:0000256" key="1">
    <source>
        <dbReference type="ARBA" id="ARBA00004571"/>
    </source>
</evidence>
<feature type="domain" description="TonB-dependent receptor plug" evidence="15">
    <location>
        <begin position="113"/>
        <end position="220"/>
    </location>
</feature>
<dbReference type="PANTHER" id="PTHR30069:SF29">
    <property type="entry name" value="HEMOGLOBIN AND HEMOGLOBIN-HAPTOGLOBIN-BINDING PROTEIN 1-RELATED"/>
    <property type="match status" value="1"/>
</dbReference>
<organism evidence="16">
    <name type="scientific">Desulfomonile tiedjei</name>
    <dbReference type="NCBI Taxonomy" id="2358"/>
    <lineage>
        <taxon>Bacteria</taxon>
        <taxon>Pseudomonadati</taxon>
        <taxon>Thermodesulfobacteriota</taxon>
        <taxon>Desulfomonilia</taxon>
        <taxon>Desulfomonilales</taxon>
        <taxon>Desulfomonilaceae</taxon>
        <taxon>Desulfomonile</taxon>
    </lineage>
</organism>
<feature type="domain" description="TonB-dependent receptor-like beta-barrel" evidence="14">
    <location>
        <begin position="344"/>
        <end position="746"/>
    </location>
</feature>
<accession>A0A7C4ARB9</accession>
<dbReference type="InterPro" id="IPR036942">
    <property type="entry name" value="Beta-barrel_TonB_sf"/>
</dbReference>
<keyword evidence="8 16" id="KW-0675">Receptor</keyword>
<evidence type="ECO:0000259" key="15">
    <source>
        <dbReference type="Pfam" id="PF07715"/>
    </source>
</evidence>
<sequence>MHRSVSYGDVMDMREKIRGIVLGIHVPLLLAVLIFLPSALHAQQDTTGTQPEQLRPVEINPPALDRRQAAGDASQAPGGFGSNESIPAGQPFSDYRLTPGESVTAMGRTANLASTPYAVSIIDNRGTSSLGQTGLSDMLRGRPGTWSSGFAGNPFDAPIVVRGFSNESTNRVSLLLEGVNLNIPRQEANTNFIFPELIERVELIRGGATVPLGDRALGGAVNVIMKKPRQNPGLFFGAEGGSWGTDREWAALNLVRDSVAAGIFLGRYSQEGWRIYYGNNEYEEPFTRPGPWALYNVQGSVNWKITPRVTLDISQLISSQRLANYNAIAKDRWDRRDIRSIENDVYGYRPYDDFPEERFDMMTIGKLYYEGGQLGRLDITATNRRYDRSIRTLFTSTVASDQRWTDVQLQVKYARTDSYGFLKNDLVLGNEHSDGRFRRVARAYQTQGWISGLEFNNAQNGGRHTLSYYVMNQTTFWDRLIVGFGYRVEHYDLPDIYSKSSPTNAPVRGRLDFKKSSTEYSIGLIYDRELGSSMYYKHSLPYRFPNFDDMINLLYPFQFASPEPIWLLDPEDGTQNEFGIRHWFTRNAFVGLTYYQLDMNNEIYYGPDPAYFGMYSRNLNVPLVSHSGVELEGLVRFTPRWTLKGNYTKQKVIFRTNWQPNDWFGRTTEDKWLTLNPAEMGNLSLGYDNKEWGFSAMISYHYVGSRYMLNDIFNLWPDLEPAKWGDIVFSQTFFDGQATLYFGVNNFSDAQYAMQGSIANWVPPTYGEAPVWWSAAGRTFYMGLRSSLDFHRMQLPSVQDLLRMNNRLYGAARNELGRLSGALRQFGSNINGAASF</sequence>
<keyword evidence="3 10" id="KW-1134">Transmembrane beta strand</keyword>
<evidence type="ECO:0000256" key="4">
    <source>
        <dbReference type="ARBA" id="ARBA00022692"/>
    </source>
</evidence>
<evidence type="ECO:0000256" key="8">
    <source>
        <dbReference type="ARBA" id="ARBA00023170"/>
    </source>
</evidence>
<dbReference type="Gene3D" id="2.170.130.10">
    <property type="entry name" value="TonB-dependent receptor, plug domain"/>
    <property type="match status" value="1"/>
</dbReference>
<keyword evidence="6 11" id="KW-0798">TonB box</keyword>
<keyword evidence="4 10" id="KW-0812">Transmembrane</keyword>
<feature type="region of interest" description="Disordered" evidence="12">
    <location>
        <begin position="66"/>
        <end position="99"/>
    </location>
</feature>
<gene>
    <name evidence="16" type="ORF">ENV54_05510</name>
</gene>
<dbReference type="SUPFAM" id="SSF56935">
    <property type="entry name" value="Porins"/>
    <property type="match status" value="1"/>
</dbReference>
<keyword evidence="13" id="KW-1133">Transmembrane helix</keyword>
<evidence type="ECO:0000256" key="5">
    <source>
        <dbReference type="ARBA" id="ARBA00022729"/>
    </source>
</evidence>
<evidence type="ECO:0000313" key="16">
    <source>
        <dbReference type="EMBL" id="HGH60738.1"/>
    </source>
</evidence>
<evidence type="ECO:0000256" key="9">
    <source>
        <dbReference type="ARBA" id="ARBA00023237"/>
    </source>
</evidence>
<dbReference type="Gene3D" id="2.40.170.20">
    <property type="entry name" value="TonB-dependent receptor, beta-barrel domain"/>
    <property type="match status" value="1"/>
</dbReference>
<feature type="transmembrane region" description="Helical" evidence="13">
    <location>
        <begin position="20"/>
        <end position="40"/>
    </location>
</feature>
<keyword evidence="7 10" id="KW-0472">Membrane</keyword>
<proteinExistence type="inferred from homology"/>
<dbReference type="InterPro" id="IPR037066">
    <property type="entry name" value="Plug_dom_sf"/>
</dbReference>
<dbReference type="InterPro" id="IPR012910">
    <property type="entry name" value="Plug_dom"/>
</dbReference>
<evidence type="ECO:0000256" key="12">
    <source>
        <dbReference type="SAM" id="MobiDB-lite"/>
    </source>
</evidence>
<comment type="caution">
    <text evidence="16">The sequence shown here is derived from an EMBL/GenBank/DDBJ whole genome shotgun (WGS) entry which is preliminary data.</text>
</comment>
<evidence type="ECO:0000256" key="7">
    <source>
        <dbReference type="ARBA" id="ARBA00023136"/>
    </source>
</evidence>
<dbReference type="PANTHER" id="PTHR30069">
    <property type="entry name" value="TONB-DEPENDENT OUTER MEMBRANE RECEPTOR"/>
    <property type="match status" value="1"/>
</dbReference>
<evidence type="ECO:0000259" key="14">
    <source>
        <dbReference type="Pfam" id="PF00593"/>
    </source>
</evidence>
<evidence type="ECO:0000256" key="10">
    <source>
        <dbReference type="PROSITE-ProRule" id="PRU01360"/>
    </source>
</evidence>
<keyword evidence="5" id="KW-0732">Signal</keyword>
<dbReference type="InterPro" id="IPR000531">
    <property type="entry name" value="Beta-barrel_TonB"/>
</dbReference>
<dbReference type="GO" id="GO:0044718">
    <property type="term" value="P:siderophore transmembrane transport"/>
    <property type="evidence" value="ECO:0007669"/>
    <property type="project" value="TreeGrafter"/>
</dbReference>
<keyword evidence="9 10" id="KW-0998">Cell outer membrane</keyword>
<evidence type="ECO:0000256" key="6">
    <source>
        <dbReference type="ARBA" id="ARBA00023077"/>
    </source>
</evidence>
<dbReference type="AlphaFoldDB" id="A0A7C4ARB9"/>
<evidence type="ECO:0000256" key="3">
    <source>
        <dbReference type="ARBA" id="ARBA00022452"/>
    </source>
</evidence>
<evidence type="ECO:0000256" key="13">
    <source>
        <dbReference type="SAM" id="Phobius"/>
    </source>
</evidence>
<protein>
    <submittedName>
        <fullName evidence="16">TonB-dependent receptor</fullName>
    </submittedName>
</protein>
<name>A0A7C4ARB9_9BACT</name>
<evidence type="ECO:0000256" key="11">
    <source>
        <dbReference type="RuleBase" id="RU003357"/>
    </source>
</evidence>
<dbReference type="InterPro" id="IPR039426">
    <property type="entry name" value="TonB-dep_rcpt-like"/>
</dbReference>
<dbReference type="PROSITE" id="PS52016">
    <property type="entry name" value="TONB_DEPENDENT_REC_3"/>
    <property type="match status" value="1"/>
</dbReference>
<comment type="similarity">
    <text evidence="10 11">Belongs to the TonB-dependent receptor family.</text>
</comment>
<reference evidence="16" key="1">
    <citation type="journal article" date="2020" name="mSystems">
        <title>Genome- and Community-Level Interaction Insights into Carbon Utilization and Element Cycling Functions of Hydrothermarchaeota in Hydrothermal Sediment.</title>
        <authorList>
            <person name="Zhou Z."/>
            <person name="Liu Y."/>
            <person name="Xu W."/>
            <person name="Pan J."/>
            <person name="Luo Z.H."/>
            <person name="Li M."/>
        </authorList>
    </citation>
    <scope>NUCLEOTIDE SEQUENCE [LARGE SCALE GENOMIC DNA]</scope>
    <source>
        <strain evidence="16">SpSt-769</strain>
    </source>
</reference>
<comment type="subcellular location">
    <subcellularLocation>
        <location evidence="1 10">Cell outer membrane</location>
        <topology evidence="1 10">Multi-pass membrane protein</topology>
    </subcellularLocation>
</comment>
<dbReference type="Pfam" id="PF00593">
    <property type="entry name" value="TonB_dep_Rec_b-barrel"/>
    <property type="match status" value="1"/>
</dbReference>